<sequence>MRLSLIFFSITILLGCSDKENNSSEIYLGTYRVADRMIPYPYLIKQKKDTLFLFDESGICIDKTTKHSINEAEEISFNEKHFKILDRNDTSLVVFDLQDTVNFRTFKNGQPNPRYAAKFQKLASANKLDLQEIRKELRNAIWKYDVIEDENSNPNQDLDIEQLINFRNDSVSIITNYYYQGLKTISEYEAKAYHIFEIDDIYFLSFQKGIDNPQPIYRITGCNSQKIELVDFSSRDTKSISFNKDSISIDEFMLQVENTPPYSNCYDGYQGEYYYDDVTFSKGNEFIASYVNDNLPKNEIKSGYIIIQFNINCFGNIGDFGLIQMNRKYEKAFFSKEIVSHIINRVSKLSDFPPSESQIEWLNHKDVHAFLMFKLDHGKITDVCP</sequence>
<dbReference type="PROSITE" id="PS51257">
    <property type="entry name" value="PROKAR_LIPOPROTEIN"/>
    <property type="match status" value="1"/>
</dbReference>
<accession>E4TVP1</accession>
<evidence type="ECO:0000313" key="2">
    <source>
        <dbReference type="Proteomes" id="UP000008720"/>
    </source>
</evidence>
<dbReference type="EMBL" id="CP002349">
    <property type="protein sequence ID" value="ADR21154.1"/>
    <property type="molecule type" value="Genomic_DNA"/>
</dbReference>
<organism evidence="1 2">
    <name type="scientific">Marivirga tractuosa (strain ATCC 23168 / DSM 4126 / NBRC 15989 / NCIMB 1408 / VKM B-1430 / H-43)</name>
    <name type="common">Microscilla tractuosa</name>
    <name type="synonym">Flexibacter tractuosus</name>
    <dbReference type="NCBI Taxonomy" id="643867"/>
    <lineage>
        <taxon>Bacteria</taxon>
        <taxon>Pseudomonadati</taxon>
        <taxon>Bacteroidota</taxon>
        <taxon>Cytophagia</taxon>
        <taxon>Cytophagales</taxon>
        <taxon>Marivirgaceae</taxon>
        <taxon>Marivirga</taxon>
    </lineage>
</organism>
<evidence type="ECO:0008006" key="3">
    <source>
        <dbReference type="Google" id="ProtNLM"/>
    </source>
</evidence>
<gene>
    <name evidence="1" type="ordered locus">Ftrac_1159</name>
</gene>
<dbReference type="HOGENOM" id="CLU_717293_0_0_10"/>
<dbReference type="KEGG" id="mtt:Ftrac_1159"/>
<reference evidence="1 2" key="1">
    <citation type="journal article" date="2011" name="Stand. Genomic Sci.">
        <title>Complete genome sequence of Marivirga tractuosa type strain (H-43).</title>
        <authorList>
            <person name="Pagani I."/>
            <person name="Chertkov O."/>
            <person name="Lapidus A."/>
            <person name="Lucas S."/>
            <person name="Del Rio T.G."/>
            <person name="Tice H."/>
            <person name="Copeland A."/>
            <person name="Cheng J.F."/>
            <person name="Nolan M."/>
            <person name="Saunders E."/>
            <person name="Pitluck S."/>
            <person name="Held B."/>
            <person name="Goodwin L."/>
            <person name="Liolios K."/>
            <person name="Ovchinikova G."/>
            <person name="Ivanova N."/>
            <person name="Mavromatis K."/>
            <person name="Pati A."/>
            <person name="Chen A."/>
            <person name="Palaniappan K."/>
            <person name="Land M."/>
            <person name="Hauser L."/>
            <person name="Jeffries C.D."/>
            <person name="Detter J.C."/>
            <person name="Han C."/>
            <person name="Tapia R."/>
            <person name="Ngatchou-Djao O.D."/>
            <person name="Rohde M."/>
            <person name="Goker M."/>
            <person name="Spring S."/>
            <person name="Sikorski J."/>
            <person name="Woyke T."/>
            <person name="Bristow J."/>
            <person name="Eisen J.A."/>
            <person name="Markowitz V."/>
            <person name="Hugenholtz P."/>
            <person name="Klenk H.P."/>
            <person name="Kyrpides N.C."/>
        </authorList>
    </citation>
    <scope>NUCLEOTIDE SEQUENCE [LARGE SCALE GENOMIC DNA]</scope>
    <source>
        <strain evidence="2">ATCC 23168 / DSM 4126 / NBRC 15989 / NCIMB 1408 / VKM B-1430 / H-43</strain>
    </source>
</reference>
<name>E4TVP1_MARTH</name>
<dbReference type="eggNOG" id="ENOG5031E9F">
    <property type="taxonomic scope" value="Bacteria"/>
</dbReference>
<dbReference type="Proteomes" id="UP000008720">
    <property type="component" value="Chromosome"/>
</dbReference>
<keyword evidence="2" id="KW-1185">Reference proteome</keyword>
<dbReference type="OrthoDB" id="883593at2"/>
<dbReference type="AlphaFoldDB" id="E4TVP1"/>
<dbReference type="RefSeq" id="WP_013453303.1">
    <property type="nucleotide sequence ID" value="NC_014759.1"/>
</dbReference>
<proteinExistence type="predicted"/>
<evidence type="ECO:0000313" key="1">
    <source>
        <dbReference type="EMBL" id="ADR21154.1"/>
    </source>
</evidence>
<protein>
    <recommendedName>
        <fullName evidence="3">Lipoprotein</fullName>
    </recommendedName>
</protein>